<dbReference type="Proteomes" id="UP000069241">
    <property type="component" value="Chromosome"/>
</dbReference>
<accession>A0A0X8JHI5</accession>
<evidence type="ECO:0000313" key="1">
    <source>
        <dbReference type="EMBL" id="AMD88844.1"/>
    </source>
</evidence>
<reference evidence="2" key="1">
    <citation type="submission" date="2016-02" db="EMBL/GenBank/DDBJ databases">
        <authorList>
            <person name="Holder M.E."/>
            <person name="Ajami N.J."/>
            <person name="Petrosino J.F."/>
        </authorList>
    </citation>
    <scope>NUCLEOTIDE SEQUENCE [LARGE SCALE GENOMIC DNA]</scope>
    <source>
        <strain evidence="2">CCUG 45958</strain>
    </source>
</reference>
<organism evidence="1 2">
    <name type="scientific">Desulfovibrio fairfieldensis</name>
    <dbReference type="NCBI Taxonomy" id="44742"/>
    <lineage>
        <taxon>Bacteria</taxon>
        <taxon>Pseudomonadati</taxon>
        <taxon>Thermodesulfobacteriota</taxon>
        <taxon>Desulfovibrionia</taxon>
        <taxon>Desulfovibrionales</taxon>
        <taxon>Desulfovibrionaceae</taxon>
        <taxon>Desulfovibrio</taxon>
    </lineage>
</organism>
<dbReference type="KEGG" id="dfi:AXF13_01205"/>
<keyword evidence="2" id="KW-1185">Reference proteome</keyword>
<gene>
    <name evidence="1" type="ORF">AXF13_01205</name>
</gene>
<dbReference type="STRING" id="44742.AXF13_01205"/>
<protein>
    <submittedName>
        <fullName evidence="1">Uncharacterized protein</fullName>
    </submittedName>
</protein>
<sequence length="69" mass="7568">MQKNSTEMSGTVQAFLNIIRERCGQPPEYDPRDSAGIDTFGEMGRRLIDKGVTPAVALHLEKLQAGLHA</sequence>
<dbReference type="EMBL" id="CP014229">
    <property type="protein sequence ID" value="AMD88844.1"/>
    <property type="molecule type" value="Genomic_DNA"/>
</dbReference>
<name>A0A0X8JHI5_9BACT</name>
<proteinExistence type="predicted"/>
<dbReference type="AlphaFoldDB" id="A0A0X8JHI5"/>
<evidence type="ECO:0000313" key="2">
    <source>
        <dbReference type="Proteomes" id="UP000069241"/>
    </source>
</evidence>